<evidence type="ECO:0000256" key="7">
    <source>
        <dbReference type="SAM" id="Coils"/>
    </source>
</evidence>
<feature type="coiled-coil region" evidence="7">
    <location>
        <begin position="517"/>
        <end position="550"/>
    </location>
</feature>
<evidence type="ECO:0000259" key="9">
    <source>
        <dbReference type="SMART" id="SM00249"/>
    </source>
</evidence>
<keyword evidence="4" id="KW-0863">Zinc-finger</keyword>
<sequence length="572" mass="66907">MNEYWSVESLQAEDQNVQIKALHTMKYLGFLVTEPIVEELVIVPKGVVHPLIEMATAEEVSSDYDTDEDEKVWCCGKELEEDWIKCDYPKCKVGWYHFSCAGITKEPTGKWNCDSCQKIINEKMRIYEKQITRKKIKTIKRGQRTKLPLWMATQYKSLKLAIFKIPFHFTEKFRNRCREDFDFQQNLALKCQYWYSSGTILAKAASDPLISKDFSLIFTLRLVHLVKNSKTYSIPQEDVTLLNSSKNNNTNKTSLVVLSKNNENAKESKNENEKEKDQKKEREQGKGKEQEQEQEQGKEKEKEQEKGKEQEQEKEKINDLSNNNNSTEKNISIPIEKDNNNNNNNKQSIENKIDIEKIQEKQNLFENKESNVTQSNKRKFDELTTTHLISGSESGNKNQNSQTNTQPNEDGSDITEEMDLKKRRQIQTLPKNNQDAIEKNNNENANMNTTKSKENSENKDSVDNTNTILNKNHQDDVKSKIENFKGDINSITKLLKEKLITKRNHSFENFVLWNSSQQKKEQLMNQFEQKLQLSNEEETFVNKLSQLEKNIYLYRGVNAERFKSWILKFKKK</sequence>
<evidence type="ECO:0000256" key="2">
    <source>
        <dbReference type="ARBA" id="ARBA00010210"/>
    </source>
</evidence>
<evidence type="ECO:0000313" key="11">
    <source>
        <dbReference type="Proteomes" id="UP001150062"/>
    </source>
</evidence>
<dbReference type="InterPro" id="IPR011011">
    <property type="entry name" value="Znf_FYVE_PHD"/>
</dbReference>
<accession>A0ABQ8YVM9</accession>
<keyword evidence="5" id="KW-0862">Zinc</keyword>
<feature type="region of interest" description="Disordered" evidence="8">
    <location>
        <begin position="425"/>
        <end position="471"/>
    </location>
</feature>
<name>A0ABQ8YVM9_9EUKA</name>
<evidence type="ECO:0000256" key="3">
    <source>
        <dbReference type="ARBA" id="ARBA00022723"/>
    </source>
</evidence>
<comment type="similarity">
    <text evidence="2">Belongs to the ING family.</text>
</comment>
<dbReference type="Proteomes" id="UP001150062">
    <property type="component" value="Unassembled WGS sequence"/>
</dbReference>
<organism evidence="10 11">
    <name type="scientific">Anaeramoeba flamelloides</name>
    <dbReference type="NCBI Taxonomy" id="1746091"/>
    <lineage>
        <taxon>Eukaryota</taxon>
        <taxon>Metamonada</taxon>
        <taxon>Anaeramoebidae</taxon>
        <taxon>Anaeramoeba</taxon>
    </lineage>
</organism>
<dbReference type="PANTHER" id="PTHR10333">
    <property type="entry name" value="INHIBITOR OF GROWTH PROTEIN"/>
    <property type="match status" value="1"/>
</dbReference>
<dbReference type="InterPro" id="IPR038437">
    <property type="entry name" value="GINS_Psf3_sf"/>
</dbReference>
<comment type="caution">
    <text evidence="10">The sequence shown here is derived from an EMBL/GenBank/DDBJ whole genome shotgun (WGS) entry which is preliminary data.</text>
</comment>
<dbReference type="EMBL" id="JAOAOG010000109">
    <property type="protein sequence ID" value="KAJ6248621.1"/>
    <property type="molecule type" value="Genomic_DNA"/>
</dbReference>
<protein>
    <submittedName>
        <fullName evidence="10">Inhibitor of growth protein</fullName>
    </submittedName>
</protein>
<feature type="compositionally biased region" description="Basic and acidic residues" evidence="8">
    <location>
        <begin position="263"/>
        <end position="318"/>
    </location>
</feature>
<evidence type="ECO:0000313" key="10">
    <source>
        <dbReference type="EMBL" id="KAJ6248621.1"/>
    </source>
</evidence>
<feature type="compositionally biased region" description="Basic and acidic residues" evidence="8">
    <location>
        <begin position="451"/>
        <end position="462"/>
    </location>
</feature>
<evidence type="ECO:0000256" key="4">
    <source>
        <dbReference type="ARBA" id="ARBA00022771"/>
    </source>
</evidence>
<evidence type="ECO:0000256" key="1">
    <source>
        <dbReference type="ARBA" id="ARBA00004123"/>
    </source>
</evidence>
<keyword evidence="3" id="KW-0479">Metal-binding</keyword>
<dbReference type="InterPro" id="IPR013083">
    <property type="entry name" value="Znf_RING/FYVE/PHD"/>
</dbReference>
<comment type="subcellular location">
    <subcellularLocation>
        <location evidence="1">Nucleus</location>
    </subcellularLocation>
</comment>
<feature type="compositionally biased region" description="Polar residues" evidence="8">
    <location>
        <begin position="319"/>
        <end position="330"/>
    </location>
</feature>
<feature type="region of interest" description="Disordered" evidence="8">
    <location>
        <begin position="259"/>
        <end position="347"/>
    </location>
</feature>
<dbReference type="InterPro" id="IPR028651">
    <property type="entry name" value="ING_fam"/>
</dbReference>
<evidence type="ECO:0000256" key="5">
    <source>
        <dbReference type="ARBA" id="ARBA00022833"/>
    </source>
</evidence>
<feature type="domain" description="Zinc finger PHD-type" evidence="9">
    <location>
        <begin position="73"/>
        <end position="117"/>
    </location>
</feature>
<keyword evidence="11" id="KW-1185">Reference proteome</keyword>
<evidence type="ECO:0000256" key="6">
    <source>
        <dbReference type="ARBA" id="ARBA00023242"/>
    </source>
</evidence>
<reference evidence="10" key="1">
    <citation type="submission" date="2022-08" db="EMBL/GenBank/DDBJ databases">
        <title>Novel sulfate-reducing endosymbionts in the free-living metamonad Anaeramoeba.</title>
        <authorList>
            <person name="Jerlstrom-Hultqvist J."/>
            <person name="Cepicka I."/>
            <person name="Gallot-Lavallee L."/>
            <person name="Salas-Leiva D."/>
            <person name="Curtis B.A."/>
            <person name="Zahonova K."/>
            <person name="Pipaliya S."/>
            <person name="Dacks J."/>
            <person name="Roger A.J."/>
        </authorList>
    </citation>
    <scope>NUCLEOTIDE SEQUENCE</scope>
    <source>
        <strain evidence="10">Schooner1</strain>
    </source>
</reference>
<dbReference type="Gene3D" id="3.30.40.10">
    <property type="entry name" value="Zinc/RING finger domain, C3HC4 (zinc finger)"/>
    <property type="match status" value="1"/>
</dbReference>
<feature type="compositionally biased region" description="Polar residues" evidence="8">
    <location>
        <begin position="426"/>
        <end position="435"/>
    </location>
</feature>
<keyword evidence="6" id="KW-0539">Nucleus</keyword>
<keyword evidence="7" id="KW-0175">Coiled coil</keyword>
<feature type="compositionally biased region" description="Polar residues" evidence="8">
    <location>
        <begin position="389"/>
        <end position="409"/>
    </location>
</feature>
<dbReference type="Gene3D" id="1.20.58.2050">
    <property type="match status" value="1"/>
</dbReference>
<proteinExistence type="inferred from homology"/>
<dbReference type="SMART" id="SM00249">
    <property type="entry name" value="PHD"/>
    <property type="match status" value="1"/>
</dbReference>
<feature type="region of interest" description="Disordered" evidence="8">
    <location>
        <begin position="389"/>
        <end position="413"/>
    </location>
</feature>
<dbReference type="SUPFAM" id="SSF57903">
    <property type="entry name" value="FYVE/PHD zinc finger"/>
    <property type="match status" value="1"/>
</dbReference>
<gene>
    <name evidence="10" type="ORF">M0813_17354</name>
</gene>
<dbReference type="InterPro" id="IPR001965">
    <property type="entry name" value="Znf_PHD"/>
</dbReference>
<evidence type="ECO:0000256" key="8">
    <source>
        <dbReference type="SAM" id="MobiDB-lite"/>
    </source>
</evidence>